<dbReference type="AlphaFoldDB" id="A0A6J4MQ69"/>
<sequence length="304" mass="31783">MRLNTIIMLGLAVIFGGLAMVAGRTWLAHQQAGLQRPQPVAAPEPVAAATVVVAAVPLRYGDELTGKNLREVRWPAEATPAGAFKTIAELTAPDARRVALAPMDPNEPILPTKITGPGGRGTLSAVIEDGMKAVTVRVNDVLGVGGFVLPGERVDILLTRNLEKEEAFSDVILQNVKVLAIDQSADERAAKAAVVKAVTLEVGTAEAQKLTLAATIGSLSLALRSAGAIRPESTQRVSIEDLARVKPRPQPVVAAAPVKVEPPRTTTTVTVTRALKSEEYSVPIHRGTAARPTGTASAGLAPRP</sequence>
<dbReference type="InterPro" id="IPR017592">
    <property type="entry name" value="Pilus_assmbl_Flp-typ_CpaB"/>
</dbReference>
<feature type="transmembrane region" description="Helical" evidence="1">
    <location>
        <begin position="6"/>
        <end position="27"/>
    </location>
</feature>
<dbReference type="InterPro" id="IPR013974">
    <property type="entry name" value="SAF"/>
</dbReference>
<keyword evidence="1" id="KW-0472">Membrane</keyword>
<protein>
    <submittedName>
        <fullName evidence="3">Flp pilus assembly protein RcpC/CpaB</fullName>
    </submittedName>
</protein>
<gene>
    <name evidence="3" type="ORF">AVDCRST_MAG90-3203</name>
</gene>
<evidence type="ECO:0000256" key="1">
    <source>
        <dbReference type="SAM" id="Phobius"/>
    </source>
</evidence>
<accession>A0A6J4MQ69</accession>
<dbReference type="NCBIfam" id="TIGR03177">
    <property type="entry name" value="pilus_cpaB"/>
    <property type="match status" value="1"/>
</dbReference>
<name>A0A6J4MQ69_9HYPH</name>
<dbReference type="CDD" id="cd11614">
    <property type="entry name" value="SAF_CpaB_FlgA_like"/>
    <property type="match status" value="1"/>
</dbReference>
<reference evidence="3" key="1">
    <citation type="submission" date="2020-02" db="EMBL/GenBank/DDBJ databases">
        <authorList>
            <person name="Meier V. D."/>
        </authorList>
    </citation>
    <scope>NUCLEOTIDE SEQUENCE</scope>
    <source>
        <strain evidence="3">AVDCRST_MAG90</strain>
    </source>
</reference>
<evidence type="ECO:0000313" key="3">
    <source>
        <dbReference type="EMBL" id="CAA9363640.1"/>
    </source>
</evidence>
<organism evidence="3">
    <name type="scientific">uncultured Microvirga sp</name>
    <dbReference type="NCBI Taxonomy" id="412392"/>
    <lineage>
        <taxon>Bacteria</taxon>
        <taxon>Pseudomonadati</taxon>
        <taxon>Pseudomonadota</taxon>
        <taxon>Alphaproteobacteria</taxon>
        <taxon>Hyphomicrobiales</taxon>
        <taxon>Methylobacteriaceae</taxon>
        <taxon>Microvirga</taxon>
        <taxon>environmental samples</taxon>
    </lineage>
</organism>
<dbReference type="SMART" id="SM00858">
    <property type="entry name" value="SAF"/>
    <property type="match status" value="1"/>
</dbReference>
<evidence type="ECO:0000259" key="2">
    <source>
        <dbReference type="SMART" id="SM00858"/>
    </source>
</evidence>
<dbReference type="Pfam" id="PF08666">
    <property type="entry name" value="SAF"/>
    <property type="match status" value="1"/>
</dbReference>
<keyword evidence="1" id="KW-1133">Transmembrane helix</keyword>
<dbReference type="EMBL" id="CADCUC010000677">
    <property type="protein sequence ID" value="CAA9363640.1"/>
    <property type="molecule type" value="Genomic_DNA"/>
</dbReference>
<dbReference type="Pfam" id="PF16976">
    <property type="entry name" value="RcpC"/>
    <property type="match status" value="1"/>
</dbReference>
<dbReference type="InterPro" id="IPR031571">
    <property type="entry name" value="RcpC_dom"/>
</dbReference>
<feature type="domain" description="SAF" evidence="2">
    <location>
        <begin position="49"/>
        <end position="115"/>
    </location>
</feature>
<proteinExistence type="predicted"/>
<keyword evidence="1" id="KW-0812">Transmembrane</keyword>